<evidence type="ECO:0000259" key="6">
    <source>
        <dbReference type="Pfam" id="PF00924"/>
    </source>
</evidence>
<keyword evidence="5" id="KW-0997">Cell inner membrane</keyword>
<dbReference type="Gene3D" id="2.30.30.60">
    <property type="match status" value="1"/>
</dbReference>
<comment type="subcellular location">
    <subcellularLocation>
        <location evidence="5">Cell inner membrane</location>
        <topology evidence="5">Multi-pass membrane protein</topology>
    </subcellularLocation>
    <subcellularLocation>
        <location evidence="1">Membrane</location>
    </subcellularLocation>
</comment>
<feature type="transmembrane region" description="Helical" evidence="5">
    <location>
        <begin position="12"/>
        <end position="32"/>
    </location>
</feature>
<keyword evidence="2 5" id="KW-0812">Transmembrane</keyword>
<evidence type="ECO:0000256" key="4">
    <source>
        <dbReference type="ARBA" id="ARBA00023136"/>
    </source>
</evidence>
<dbReference type="InterPro" id="IPR006685">
    <property type="entry name" value="MscS_channel_2nd"/>
</dbReference>
<gene>
    <name evidence="7" type="ORF">NM961_22425</name>
</gene>
<keyword evidence="5" id="KW-0813">Transport</keyword>
<comment type="similarity">
    <text evidence="5">Belongs to the MscS (TC 1.A.23) family.</text>
</comment>
<dbReference type="SUPFAM" id="SSF50182">
    <property type="entry name" value="Sm-like ribonucleoproteins"/>
    <property type="match status" value="1"/>
</dbReference>
<dbReference type="EMBL" id="JANFQO010000031">
    <property type="protein sequence ID" value="MCQ4167481.1"/>
    <property type="molecule type" value="Genomic_DNA"/>
</dbReference>
<evidence type="ECO:0000256" key="5">
    <source>
        <dbReference type="RuleBase" id="RU369025"/>
    </source>
</evidence>
<sequence length="177" mass="18426">MSHGLFDTTTLLGAMSLAVVALAVASTVALLIRRFTRRLEPRLTDVTLLRFVTLFAQMIVFLAALVLYAHAIPPLRTLATALLAGASVLSVVAGLAAQDTLGNLIAGFTLVLSGTVREGDTIKLYTPVGLITARVHAISLGFTGLRDGDGNEVLVPNSVIMTSAIIRVAHPPAAAGD</sequence>
<dbReference type="PANTHER" id="PTHR30221">
    <property type="entry name" value="SMALL-CONDUCTANCE MECHANOSENSITIVE CHANNEL"/>
    <property type="match status" value="1"/>
</dbReference>
<comment type="caution">
    <text evidence="5">Lacks conserved residue(s) required for the propagation of feature annotation.</text>
</comment>
<evidence type="ECO:0000256" key="1">
    <source>
        <dbReference type="ARBA" id="ARBA00004370"/>
    </source>
</evidence>
<name>A0ABT1QYW5_9GAMM</name>
<dbReference type="RefSeq" id="WP_255916666.1">
    <property type="nucleotide sequence ID" value="NZ_JANFQO010000031.1"/>
</dbReference>
<feature type="domain" description="Mechanosensitive ion channel MscS" evidence="6">
    <location>
        <begin position="99"/>
        <end position="166"/>
    </location>
</feature>
<dbReference type="InterPro" id="IPR010920">
    <property type="entry name" value="LSM_dom_sf"/>
</dbReference>
<dbReference type="InterPro" id="IPR023408">
    <property type="entry name" value="MscS_beta-dom_sf"/>
</dbReference>
<comment type="subunit">
    <text evidence="5">Homoheptamer.</text>
</comment>
<comment type="function">
    <text evidence="5">Mechanosensitive channel that participates in the regulation of osmotic pressure changes within the cell, opening in response to stretch forces in the membrane lipid bilayer, without the need for other proteins. Contributes to normal resistance to hypoosmotic shock. Forms an ion channel of 1.0 nanosiemens conductance with a slight preference for anions.</text>
</comment>
<dbReference type="InterPro" id="IPR045275">
    <property type="entry name" value="MscS_archaea/bacteria_type"/>
</dbReference>
<dbReference type="Proteomes" id="UP001165498">
    <property type="component" value="Unassembled WGS sequence"/>
</dbReference>
<evidence type="ECO:0000256" key="3">
    <source>
        <dbReference type="ARBA" id="ARBA00022989"/>
    </source>
</evidence>
<proteinExistence type="inferred from homology"/>
<dbReference type="PANTHER" id="PTHR30221:SF8">
    <property type="entry name" value="SMALL-CONDUCTANCE MECHANOSENSITIVE CHANNEL"/>
    <property type="match status" value="1"/>
</dbReference>
<reference evidence="7" key="1">
    <citation type="submission" date="2022-07" db="EMBL/GenBank/DDBJ databases">
        <title>Tahibacter sp., a new gammaproteobacterium isolated from the silt sample collected at pig farm.</title>
        <authorList>
            <person name="Chen H."/>
        </authorList>
    </citation>
    <scope>NUCLEOTIDE SEQUENCE</scope>
    <source>
        <strain evidence="7">P2K</strain>
    </source>
</reference>
<feature type="transmembrane region" description="Helical" evidence="5">
    <location>
        <begin position="78"/>
        <end position="97"/>
    </location>
</feature>
<evidence type="ECO:0000256" key="2">
    <source>
        <dbReference type="ARBA" id="ARBA00022692"/>
    </source>
</evidence>
<accession>A0ABT1QYW5</accession>
<organism evidence="7 8">
    <name type="scientific">Tahibacter harae</name>
    <dbReference type="NCBI Taxonomy" id="2963937"/>
    <lineage>
        <taxon>Bacteria</taxon>
        <taxon>Pseudomonadati</taxon>
        <taxon>Pseudomonadota</taxon>
        <taxon>Gammaproteobacteria</taxon>
        <taxon>Lysobacterales</taxon>
        <taxon>Rhodanobacteraceae</taxon>
        <taxon>Tahibacter</taxon>
    </lineage>
</organism>
<evidence type="ECO:0000313" key="7">
    <source>
        <dbReference type="EMBL" id="MCQ4167481.1"/>
    </source>
</evidence>
<keyword evidence="5" id="KW-1003">Cell membrane</keyword>
<keyword evidence="3 5" id="KW-1133">Transmembrane helix</keyword>
<dbReference type="Pfam" id="PF00924">
    <property type="entry name" value="MS_channel_2nd"/>
    <property type="match status" value="1"/>
</dbReference>
<evidence type="ECO:0000313" key="8">
    <source>
        <dbReference type="Proteomes" id="UP001165498"/>
    </source>
</evidence>
<keyword evidence="5" id="KW-0406">Ion transport</keyword>
<keyword evidence="8" id="KW-1185">Reference proteome</keyword>
<keyword evidence="5" id="KW-0407">Ion channel</keyword>
<dbReference type="Gene3D" id="1.10.287.1260">
    <property type="match status" value="1"/>
</dbReference>
<keyword evidence="4 5" id="KW-0472">Membrane</keyword>
<comment type="caution">
    <text evidence="7">The sequence shown here is derived from an EMBL/GenBank/DDBJ whole genome shotgun (WGS) entry which is preliminary data.</text>
</comment>
<protein>
    <recommendedName>
        <fullName evidence="5">Small-conductance mechanosensitive channel</fullName>
    </recommendedName>
</protein>
<feature type="transmembrane region" description="Helical" evidence="5">
    <location>
        <begin position="52"/>
        <end position="72"/>
    </location>
</feature>